<dbReference type="RefSeq" id="WP_083055037.1">
    <property type="nucleotide sequence ID" value="NZ_JACKVM010000014.1"/>
</dbReference>
<dbReference type="EMBL" id="MVHJ01000001">
    <property type="protein sequence ID" value="ORA07256.1"/>
    <property type="molecule type" value="Genomic_DNA"/>
</dbReference>
<dbReference type="STRING" id="564198.BST17_01985"/>
<evidence type="ECO:0000313" key="2">
    <source>
        <dbReference type="Proteomes" id="UP000192366"/>
    </source>
</evidence>
<sequence length="104" mass="11222">MSAKTPEKPEDPRIGYQSHELLRQALESAREHVAAAADASKAAMTASEPEVAQARRAARRDEPEGLQAIANTHHGHGQMITTSAAEHSKAIDDLILDLAELFNT</sequence>
<gene>
    <name evidence="1" type="ORF">BST17_01985</name>
</gene>
<organism evidence="1 2">
    <name type="scientific">Mycolicibacterium bacteremicum</name>
    <name type="common">Mycobacterium bacteremicum</name>
    <dbReference type="NCBI Taxonomy" id="564198"/>
    <lineage>
        <taxon>Bacteria</taxon>
        <taxon>Bacillati</taxon>
        <taxon>Actinomycetota</taxon>
        <taxon>Actinomycetes</taxon>
        <taxon>Mycobacteriales</taxon>
        <taxon>Mycobacteriaceae</taxon>
        <taxon>Mycolicibacterium</taxon>
    </lineage>
</organism>
<dbReference type="AlphaFoldDB" id="A0A1W9Z4J3"/>
<keyword evidence="2" id="KW-1185">Reference proteome</keyword>
<reference evidence="1 2" key="1">
    <citation type="submission" date="2017-02" db="EMBL/GenBank/DDBJ databases">
        <title>The new phylogeny of genus Mycobacterium.</title>
        <authorList>
            <person name="Tortoli E."/>
            <person name="Trovato A."/>
            <person name="Cirillo D.M."/>
        </authorList>
    </citation>
    <scope>NUCLEOTIDE SEQUENCE [LARGE SCALE GENOMIC DNA]</scope>
    <source>
        <strain evidence="1 2">DSM 45578</strain>
    </source>
</reference>
<comment type="caution">
    <text evidence="1">The sequence shown here is derived from an EMBL/GenBank/DDBJ whole genome shotgun (WGS) entry which is preliminary data.</text>
</comment>
<name>A0A1W9Z4J3_MYCBA</name>
<accession>A0A1W9Z4J3</accession>
<protein>
    <submittedName>
        <fullName evidence="1">Uncharacterized protein</fullName>
    </submittedName>
</protein>
<proteinExistence type="predicted"/>
<dbReference type="Proteomes" id="UP000192366">
    <property type="component" value="Unassembled WGS sequence"/>
</dbReference>
<evidence type="ECO:0000313" key="1">
    <source>
        <dbReference type="EMBL" id="ORA07256.1"/>
    </source>
</evidence>